<evidence type="ECO:0000313" key="7">
    <source>
        <dbReference type="Proteomes" id="UP000189796"/>
    </source>
</evidence>
<accession>A0A1M5KBT1</accession>
<evidence type="ECO:0000313" key="6">
    <source>
        <dbReference type="EMBL" id="SHG50151.1"/>
    </source>
</evidence>
<keyword evidence="1" id="KW-0805">Transcription regulation</keyword>
<proteinExistence type="predicted"/>
<dbReference type="SUPFAM" id="SSF48498">
    <property type="entry name" value="Tetracyclin repressor-like, C-terminal domain"/>
    <property type="match status" value="1"/>
</dbReference>
<keyword evidence="3" id="KW-0804">Transcription</keyword>
<organism evidence="6 7">
    <name type="scientific">Bradyrhizobium erythrophlei</name>
    <dbReference type="NCBI Taxonomy" id="1437360"/>
    <lineage>
        <taxon>Bacteria</taxon>
        <taxon>Pseudomonadati</taxon>
        <taxon>Pseudomonadota</taxon>
        <taxon>Alphaproteobacteria</taxon>
        <taxon>Hyphomicrobiales</taxon>
        <taxon>Nitrobacteraceae</taxon>
        <taxon>Bradyrhizobium</taxon>
    </lineage>
</organism>
<dbReference type="PROSITE" id="PS50977">
    <property type="entry name" value="HTH_TETR_2"/>
    <property type="match status" value="1"/>
</dbReference>
<dbReference type="Pfam" id="PF00440">
    <property type="entry name" value="TetR_N"/>
    <property type="match status" value="1"/>
</dbReference>
<protein>
    <submittedName>
        <fullName evidence="6">Transcriptional regulator, TetR family</fullName>
    </submittedName>
</protein>
<dbReference type="PANTHER" id="PTHR47506">
    <property type="entry name" value="TRANSCRIPTIONAL REGULATORY PROTEIN"/>
    <property type="match status" value="1"/>
</dbReference>
<dbReference type="InterPro" id="IPR011075">
    <property type="entry name" value="TetR_C"/>
</dbReference>
<evidence type="ECO:0000256" key="4">
    <source>
        <dbReference type="PROSITE-ProRule" id="PRU00335"/>
    </source>
</evidence>
<dbReference type="SUPFAM" id="SSF46689">
    <property type="entry name" value="Homeodomain-like"/>
    <property type="match status" value="1"/>
</dbReference>
<gene>
    <name evidence="6" type="ORF">SAMN05443248_1762</name>
</gene>
<dbReference type="InterPro" id="IPR009057">
    <property type="entry name" value="Homeodomain-like_sf"/>
</dbReference>
<dbReference type="Gene3D" id="1.10.10.60">
    <property type="entry name" value="Homeodomain-like"/>
    <property type="match status" value="1"/>
</dbReference>
<sequence length="202" mass="22585">MGRPREFDVEKVLAAAGDIFWARGYEATSTRALTECTGLTPASLYNAFGDKRGFYLRALRYYLDQTLRERITRLESSLSPGRAIATFFREIIARSLADPEHRGCMLMNTAIEVTPEDPEMQRFVADETVVIERFFHRCAVAAQKNGEIPRSEPAEDIARMLLALLVGLRVLARVRPDTKLLNGLVRPTLAMLGLSLPRGKGS</sequence>
<dbReference type="PANTHER" id="PTHR47506:SF1">
    <property type="entry name" value="HTH-TYPE TRANSCRIPTIONAL REGULATOR YJDC"/>
    <property type="match status" value="1"/>
</dbReference>
<keyword evidence="2 4" id="KW-0238">DNA-binding</keyword>
<name>A0A1M5KBT1_9BRAD</name>
<dbReference type="EMBL" id="LT670817">
    <property type="protein sequence ID" value="SHG50151.1"/>
    <property type="molecule type" value="Genomic_DNA"/>
</dbReference>
<dbReference type="GO" id="GO:0003677">
    <property type="term" value="F:DNA binding"/>
    <property type="evidence" value="ECO:0007669"/>
    <property type="project" value="UniProtKB-UniRule"/>
</dbReference>
<evidence type="ECO:0000256" key="3">
    <source>
        <dbReference type="ARBA" id="ARBA00023163"/>
    </source>
</evidence>
<dbReference type="InterPro" id="IPR001647">
    <property type="entry name" value="HTH_TetR"/>
</dbReference>
<evidence type="ECO:0000259" key="5">
    <source>
        <dbReference type="PROSITE" id="PS50977"/>
    </source>
</evidence>
<dbReference type="OrthoDB" id="9795242at2"/>
<dbReference type="Proteomes" id="UP000189796">
    <property type="component" value="Chromosome I"/>
</dbReference>
<dbReference type="AlphaFoldDB" id="A0A1M5KBT1"/>
<reference evidence="6 7" key="1">
    <citation type="submission" date="2016-11" db="EMBL/GenBank/DDBJ databases">
        <authorList>
            <person name="Jaros S."/>
            <person name="Januszkiewicz K."/>
            <person name="Wedrychowicz H."/>
        </authorList>
    </citation>
    <scope>NUCLEOTIDE SEQUENCE [LARGE SCALE GENOMIC DNA]</scope>
    <source>
        <strain evidence="6 7">GAS138</strain>
    </source>
</reference>
<evidence type="ECO:0000256" key="1">
    <source>
        <dbReference type="ARBA" id="ARBA00023015"/>
    </source>
</evidence>
<feature type="DNA-binding region" description="H-T-H motif" evidence="4">
    <location>
        <begin position="29"/>
        <end position="48"/>
    </location>
</feature>
<evidence type="ECO:0000256" key="2">
    <source>
        <dbReference type="ARBA" id="ARBA00023125"/>
    </source>
</evidence>
<dbReference type="InterPro" id="IPR036271">
    <property type="entry name" value="Tet_transcr_reg_TetR-rel_C_sf"/>
</dbReference>
<feature type="domain" description="HTH tetR-type" evidence="5">
    <location>
        <begin position="6"/>
        <end position="66"/>
    </location>
</feature>
<dbReference type="Gene3D" id="1.10.357.10">
    <property type="entry name" value="Tetracycline Repressor, domain 2"/>
    <property type="match status" value="1"/>
</dbReference>
<dbReference type="Pfam" id="PF16925">
    <property type="entry name" value="TetR_C_13"/>
    <property type="match status" value="1"/>
</dbReference>